<dbReference type="InterPro" id="IPR000084">
    <property type="entry name" value="PE-PGRS_N"/>
</dbReference>
<evidence type="ECO:0000313" key="3">
    <source>
        <dbReference type="EMBL" id="OBK21775.1"/>
    </source>
</evidence>
<dbReference type="Pfam" id="PF00934">
    <property type="entry name" value="PE"/>
    <property type="match status" value="1"/>
</dbReference>
<accession>A0A1A3NKA8</accession>
<dbReference type="EMBL" id="LZLS01000197">
    <property type="protein sequence ID" value="OBK21775.1"/>
    <property type="molecule type" value="Genomic_DNA"/>
</dbReference>
<dbReference type="SUPFAM" id="SSF140459">
    <property type="entry name" value="PE/PPE dimer-like"/>
    <property type="match status" value="1"/>
</dbReference>
<organism evidence="3 4">
    <name type="scientific">Mycobacterium asiaticum</name>
    <dbReference type="NCBI Taxonomy" id="1790"/>
    <lineage>
        <taxon>Bacteria</taxon>
        <taxon>Bacillati</taxon>
        <taxon>Actinomycetota</taxon>
        <taxon>Actinomycetes</taxon>
        <taxon>Mycobacteriales</taxon>
        <taxon>Mycobacteriaceae</taxon>
        <taxon>Mycobacterium</taxon>
    </lineage>
</organism>
<feature type="domain" description="PE" evidence="2">
    <location>
        <begin position="6"/>
        <end position="94"/>
    </location>
</feature>
<evidence type="ECO:0000259" key="2">
    <source>
        <dbReference type="Pfam" id="PF00934"/>
    </source>
</evidence>
<evidence type="ECO:0000313" key="4">
    <source>
        <dbReference type="Proteomes" id="UP000093928"/>
    </source>
</evidence>
<comment type="caution">
    <text evidence="3">The sequence shown here is derived from an EMBL/GenBank/DDBJ whole genome shotgun (WGS) entry which is preliminary data.</text>
</comment>
<dbReference type="InterPro" id="IPR038332">
    <property type="entry name" value="PPE_sf"/>
</dbReference>
<dbReference type="Gene3D" id="1.10.287.850">
    <property type="entry name" value="HP0062-like domain"/>
    <property type="match status" value="1"/>
</dbReference>
<reference evidence="3 4" key="1">
    <citation type="submission" date="2016-06" db="EMBL/GenBank/DDBJ databases">
        <authorList>
            <person name="Kjaerup R.B."/>
            <person name="Dalgaard T.S."/>
            <person name="Juul-Madsen H.R."/>
        </authorList>
    </citation>
    <scope>NUCLEOTIDE SEQUENCE [LARGE SCALE GENOMIC DNA]</scope>
    <source>
        <strain evidence="3 4">1165133.8</strain>
    </source>
</reference>
<dbReference type="Proteomes" id="UP000093928">
    <property type="component" value="Unassembled WGS sequence"/>
</dbReference>
<feature type="signal peptide" evidence="1">
    <location>
        <begin position="1"/>
        <end position="19"/>
    </location>
</feature>
<sequence>MSWFSAGPAAMAAAANNLAGIGSTIAESNAAAAQHTAGVPAAAADQVSAVVAAFWGAHAQGYQQISEQMSAFHEQFVQGVTGAGSAYANAEAAAASGLRDTLNAINAPARGLLGGP</sequence>
<evidence type="ECO:0000256" key="1">
    <source>
        <dbReference type="SAM" id="SignalP"/>
    </source>
</evidence>
<gene>
    <name evidence="3" type="ORF">A5634_09295</name>
</gene>
<name>A0A1A3NKA8_MYCAS</name>
<dbReference type="AlphaFoldDB" id="A0A1A3NKA8"/>
<dbReference type="RefSeq" id="WP_065146304.1">
    <property type="nucleotide sequence ID" value="NZ_LZLS01000197.1"/>
</dbReference>
<keyword evidence="1" id="KW-0732">Signal</keyword>
<protein>
    <recommendedName>
        <fullName evidence="2">PE domain-containing protein</fullName>
    </recommendedName>
</protein>
<feature type="chain" id="PRO_5039047984" description="PE domain-containing protein" evidence="1">
    <location>
        <begin position="20"/>
        <end position="116"/>
    </location>
</feature>
<proteinExistence type="predicted"/>